<proteinExistence type="predicted"/>
<dbReference type="CDD" id="cd09741">
    <property type="entry name" value="Csx1_III-U"/>
    <property type="match status" value="1"/>
</dbReference>
<gene>
    <name evidence="2" type="ORF">AY586_01705</name>
    <name evidence="3" type="ORF">EDC29_10548</name>
</gene>
<evidence type="ECO:0000313" key="4">
    <source>
        <dbReference type="Proteomes" id="UP000075766"/>
    </source>
</evidence>
<evidence type="ECO:0000313" key="5">
    <source>
        <dbReference type="Proteomes" id="UP000295247"/>
    </source>
</evidence>
<reference evidence="2 4" key="1">
    <citation type="submission" date="2016-02" db="EMBL/GenBank/DDBJ databases">
        <title>Genome sequence of Marichromatium gracile YL-28, a purple sulfur bacterium.</title>
        <authorList>
            <person name="Zhao C."/>
            <person name="Hong X."/>
            <person name="Chen S."/>
            <person name="Yang S."/>
        </authorList>
    </citation>
    <scope>NUCLEOTIDE SEQUENCE [LARGE SCALE GENOMIC DNA]</scope>
    <source>
        <strain evidence="2 4">YL28</strain>
    </source>
</reference>
<dbReference type="EMBL" id="LSYU01000044">
    <property type="protein sequence ID" value="KXX64822.1"/>
    <property type="molecule type" value="Genomic_DNA"/>
</dbReference>
<dbReference type="InterPro" id="IPR019092">
    <property type="entry name" value="SSO2081-like_dom"/>
</dbReference>
<feature type="domain" description="CRISPR system ring nuclease SSO2081-like" evidence="1">
    <location>
        <begin position="18"/>
        <end position="231"/>
    </location>
</feature>
<evidence type="ECO:0000313" key="3">
    <source>
        <dbReference type="EMBL" id="TCW35874.1"/>
    </source>
</evidence>
<protein>
    <submittedName>
        <fullName evidence="3">CRISPR-associated Csx6 family protein</fullName>
    </submittedName>
    <submittedName>
        <fullName evidence="2">CRISPR-associated protein</fullName>
    </submittedName>
</protein>
<dbReference type="NCBIfam" id="TIGR02584">
    <property type="entry name" value="cas_NE0113"/>
    <property type="match status" value="1"/>
</dbReference>
<name>A0A4R4AAR8_MARGR</name>
<comment type="caution">
    <text evidence="3">The sequence shown here is derived from an EMBL/GenBank/DDBJ whole genome shotgun (WGS) entry which is preliminary data.</text>
</comment>
<reference evidence="3 5" key="2">
    <citation type="submission" date="2019-03" db="EMBL/GenBank/DDBJ databases">
        <title>Genomic Encyclopedia of Type Strains, Phase IV (KMG-IV): sequencing the most valuable type-strain genomes for metagenomic binning, comparative biology and taxonomic classification.</title>
        <authorList>
            <person name="Goeker M."/>
        </authorList>
    </citation>
    <scope>NUCLEOTIDE SEQUENCE [LARGE SCALE GENOMIC DNA]</scope>
    <source>
        <strain evidence="3 5">DSM 203</strain>
    </source>
</reference>
<dbReference type="Proteomes" id="UP000295247">
    <property type="component" value="Unassembled WGS sequence"/>
</dbReference>
<dbReference type="RefSeq" id="WP_062274384.1">
    <property type="nucleotide sequence ID" value="NZ_LSYU01000044.1"/>
</dbReference>
<dbReference type="InterPro" id="IPR013413">
    <property type="entry name" value="CRISPR-assoc_prot_NE0113"/>
</dbReference>
<dbReference type="Proteomes" id="UP000075766">
    <property type="component" value="Unassembled WGS sequence"/>
</dbReference>
<keyword evidence="4" id="KW-1185">Reference proteome</keyword>
<evidence type="ECO:0000313" key="2">
    <source>
        <dbReference type="EMBL" id="KXX64822.1"/>
    </source>
</evidence>
<evidence type="ECO:0000259" key="1">
    <source>
        <dbReference type="Pfam" id="PF09623"/>
    </source>
</evidence>
<dbReference type="AlphaFoldDB" id="A0A4R4AAR8"/>
<organism evidence="3 5">
    <name type="scientific">Marichromatium gracile</name>
    <name type="common">Chromatium gracile</name>
    <dbReference type="NCBI Taxonomy" id="1048"/>
    <lineage>
        <taxon>Bacteria</taxon>
        <taxon>Pseudomonadati</taxon>
        <taxon>Pseudomonadota</taxon>
        <taxon>Gammaproteobacteria</taxon>
        <taxon>Chromatiales</taxon>
        <taxon>Chromatiaceae</taxon>
        <taxon>Marichromatium</taxon>
    </lineage>
</organism>
<dbReference type="Pfam" id="PF09623">
    <property type="entry name" value="Cas_NE0113"/>
    <property type="match status" value="1"/>
</dbReference>
<dbReference type="EMBL" id="SMDC01000005">
    <property type="protein sequence ID" value="TCW35874.1"/>
    <property type="molecule type" value="Genomic_DNA"/>
</dbReference>
<sequence length="366" mass="41364">MEPCKFPRRIMIAVTGLSPQVVTETLFGLAVREPDPWIPTEVHIITTLEGAERARMSLLSPDGGWFQRLRHDYDLPEICFDENFIHVLKDADGEALSDIRTEADSLAAADQICAMIRGFCADDDSAVHVSIAGGRKTMGYYIGYALGLFGRPQDKLSHVLVSEPFESTWDFFYPTPTSRMLVTRDNKMVDACDARVTLAEIPFLRVRDTLPKRLVHGVTSFGEYVEAAQRSVEPPNLRIHVRDRLVYAAGEVVPMPPAQFAFYLMMVERRMAGLNSVRWSDRDVSDHFLSIYRRIADEGGVERVEAALKQGMTKEYFDQRKTLTNAMLFEVLGPQLCKPYSIHREGTRPRSRFGLTIDPEAIYLGP</sequence>
<accession>A0A4R4AAR8</accession>